<comment type="caution">
    <text evidence="6">The sequence shown here is derived from an EMBL/GenBank/DDBJ whole genome shotgun (WGS) entry which is preliminary data.</text>
</comment>
<accession>A0A3N1XPJ2</accession>
<feature type="compositionally biased region" description="Basic and acidic residues" evidence="3">
    <location>
        <begin position="1"/>
        <end position="13"/>
    </location>
</feature>
<keyword evidence="1 6" id="KW-0645">Protease</keyword>
<dbReference type="SUPFAM" id="SSF50156">
    <property type="entry name" value="PDZ domain-like"/>
    <property type="match status" value="1"/>
</dbReference>
<keyword evidence="7" id="KW-1185">Reference proteome</keyword>
<dbReference type="InterPro" id="IPR036034">
    <property type="entry name" value="PDZ_sf"/>
</dbReference>
<dbReference type="Gene3D" id="2.40.10.120">
    <property type="match status" value="1"/>
</dbReference>
<feature type="domain" description="PDZ" evidence="5">
    <location>
        <begin position="397"/>
        <end position="484"/>
    </location>
</feature>
<feature type="region of interest" description="Disordered" evidence="3">
    <location>
        <begin position="1"/>
        <end position="29"/>
    </location>
</feature>
<sequence>MNSDFSEDKDLEINFKTIDNDQSDNTNSNEQEAVNNFILINERDQSSEADNSKMTNDPDNSGYLFWLEKSDRSNKNEETYGYSRKDKYGFDYNNIPHPMAGHDNRDSKKGVSNFAKIIFAAILFGIVAGLSFQGVNYVINQLNPKGNPIIIGNENANISQIEEKNTLPTTAISNGIEGDNDVSDVVEKTMPSIVSITSTVTQSYSDFFGNQYDKDTQGSGSGIIVGKNDNELLIVTNNHVITDSKAIKVTFINNEVLEAKIKGTDQTADLAVVAVNLSEINKETSDSIKIASLGNSDDVKVGQMAIAIGNALGYGQSVTVGYISAKDRTVSIDNKSMTLLQTDAAINPGNSGGALLNVNGEVIGINSVKYASSEVEGMGYAIPISKAIPIINELMNREVIKEGEEGYLGVVGQDVTKEMASMYKMPVGAYVVETVEGGAAGKAGILSGDIITAVNGMEATSMASVKEKVNGYPAGTKVSVTIRRRNGEEYEEKIIDVVLQKMDTSASNSTIEQEEDDLSKIPFGYEFNPNN</sequence>
<evidence type="ECO:0000256" key="1">
    <source>
        <dbReference type="ARBA" id="ARBA00022670"/>
    </source>
</evidence>
<dbReference type="Gene3D" id="2.30.42.10">
    <property type="match status" value="1"/>
</dbReference>
<dbReference type="Pfam" id="PF13365">
    <property type="entry name" value="Trypsin_2"/>
    <property type="match status" value="1"/>
</dbReference>
<dbReference type="PANTHER" id="PTHR43343:SF3">
    <property type="entry name" value="PROTEASE DO-LIKE 8, CHLOROPLASTIC"/>
    <property type="match status" value="1"/>
</dbReference>
<dbReference type="RefSeq" id="WP_170164296.1">
    <property type="nucleotide sequence ID" value="NZ_RJVG01000004.1"/>
</dbReference>
<organism evidence="6 7">
    <name type="scientific">Mobilisporobacter senegalensis</name>
    <dbReference type="NCBI Taxonomy" id="1329262"/>
    <lineage>
        <taxon>Bacteria</taxon>
        <taxon>Bacillati</taxon>
        <taxon>Bacillota</taxon>
        <taxon>Clostridia</taxon>
        <taxon>Lachnospirales</taxon>
        <taxon>Lachnospiraceae</taxon>
        <taxon>Mobilisporobacter</taxon>
    </lineage>
</organism>
<evidence type="ECO:0000256" key="4">
    <source>
        <dbReference type="SAM" id="Phobius"/>
    </source>
</evidence>
<protein>
    <submittedName>
        <fullName evidence="6">Serine protease Do</fullName>
    </submittedName>
</protein>
<dbReference type="PRINTS" id="PR00834">
    <property type="entry name" value="PROTEASES2C"/>
</dbReference>
<gene>
    <name evidence="6" type="ORF">EDD66_104197</name>
</gene>
<dbReference type="InterPro" id="IPR001478">
    <property type="entry name" value="PDZ"/>
</dbReference>
<feature type="transmembrane region" description="Helical" evidence="4">
    <location>
        <begin position="117"/>
        <end position="139"/>
    </location>
</feature>
<evidence type="ECO:0000313" key="7">
    <source>
        <dbReference type="Proteomes" id="UP000273083"/>
    </source>
</evidence>
<reference evidence="6 7" key="1">
    <citation type="submission" date="2018-11" db="EMBL/GenBank/DDBJ databases">
        <title>Genomic Encyclopedia of Type Strains, Phase IV (KMG-IV): sequencing the most valuable type-strain genomes for metagenomic binning, comparative biology and taxonomic classification.</title>
        <authorList>
            <person name="Goeker M."/>
        </authorList>
    </citation>
    <scope>NUCLEOTIDE SEQUENCE [LARGE SCALE GENOMIC DNA]</scope>
    <source>
        <strain evidence="6 7">DSM 26537</strain>
    </source>
</reference>
<name>A0A3N1XPJ2_9FIRM</name>
<keyword evidence="4" id="KW-0472">Membrane</keyword>
<evidence type="ECO:0000256" key="2">
    <source>
        <dbReference type="ARBA" id="ARBA00022801"/>
    </source>
</evidence>
<dbReference type="AlphaFoldDB" id="A0A3N1XPJ2"/>
<dbReference type="InterPro" id="IPR009003">
    <property type="entry name" value="Peptidase_S1_PA"/>
</dbReference>
<dbReference type="Proteomes" id="UP000273083">
    <property type="component" value="Unassembled WGS sequence"/>
</dbReference>
<keyword evidence="2" id="KW-0378">Hydrolase</keyword>
<proteinExistence type="predicted"/>
<dbReference type="SMART" id="SM00228">
    <property type="entry name" value="PDZ"/>
    <property type="match status" value="1"/>
</dbReference>
<evidence type="ECO:0000313" key="6">
    <source>
        <dbReference type="EMBL" id="ROR28610.1"/>
    </source>
</evidence>
<dbReference type="Pfam" id="PF13180">
    <property type="entry name" value="PDZ_2"/>
    <property type="match status" value="1"/>
</dbReference>
<dbReference type="PANTHER" id="PTHR43343">
    <property type="entry name" value="PEPTIDASE S12"/>
    <property type="match status" value="1"/>
</dbReference>
<dbReference type="InterPro" id="IPR001940">
    <property type="entry name" value="Peptidase_S1C"/>
</dbReference>
<dbReference type="SUPFAM" id="SSF50494">
    <property type="entry name" value="Trypsin-like serine proteases"/>
    <property type="match status" value="1"/>
</dbReference>
<keyword evidence="4" id="KW-1133">Transmembrane helix</keyword>
<evidence type="ECO:0000259" key="5">
    <source>
        <dbReference type="PROSITE" id="PS50106"/>
    </source>
</evidence>
<dbReference type="GO" id="GO:0004252">
    <property type="term" value="F:serine-type endopeptidase activity"/>
    <property type="evidence" value="ECO:0007669"/>
    <property type="project" value="InterPro"/>
</dbReference>
<evidence type="ECO:0000256" key="3">
    <source>
        <dbReference type="SAM" id="MobiDB-lite"/>
    </source>
</evidence>
<dbReference type="PROSITE" id="PS50106">
    <property type="entry name" value="PDZ"/>
    <property type="match status" value="1"/>
</dbReference>
<dbReference type="InterPro" id="IPR051201">
    <property type="entry name" value="Chloro_Bact_Ser_Proteases"/>
</dbReference>
<dbReference type="EMBL" id="RJVG01000004">
    <property type="protein sequence ID" value="ROR28610.1"/>
    <property type="molecule type" value="Genomic_DNA"/>
</dbReference>
<dbReference type="GO" id="GO:0006508">
    <property type="term" value="P:proteolysis"/>
    <property type="evidence" value="ECO:0007669"/>
    <property type="project" value="UniProtKB-KW"/>
</dbReference>
<keyword evidence="4" id="KW-0812">Transmembrane</keyword>